<sequence length="399" mass="42315">GDGTGVILAGIAVGAAAGLQNVVADDGESSTPTETEGETEETTEVPESPTETEGDDEETTEVLEQLKIKMLKYDGINDDLLTAGLGQTGLMEEAPTAVDLINPTAAEIRKATIVNQYQASQDMRLSAGYGELYGSAVPTPYATPSNNGKVKGKEYIAYARGKKNVTMMVQLPESFDPENPCIVAAPSPGSRGVYGAIGTAGEWGLKNHCAVAYTDKGTGNGVHDLNTNTVNLIDGTRATTAGNFRAEGTSEMDLAAYNSTYPFRIAQKNAHSQQNPEVHWGTNVLDAIAFAFEVLNLEENFGQKDKEGTLESTLTSDNTIVIASSVSSGGAASLRATEQDSEDLIDAVVVAAPMINPKPFSDGEGVTIEQGDKTFPYKKLDRKSLFDVLTYYNVFQPCA</sequence>
<comment type="caution">
    <text evidence="3">The sequence shown here is derived from an EMBL/GenBank/DDBJ whole genome shotgun (WGS) entry which is preliminary data.</text>
</comment>
<feature type="non-terminal residue" evidence="3">
    <location>
        <position position="399"/>
    </location>
</feature>
<evidence type="ECO:0000313" key="3">
    <source>
        <dbReference type="EMBL" id="MDM8563713.1"/>
    </source>
</evidence>
<keyword evidence="4" id="KW-1185">Reference proteome</keyword>
<dbReference type="EMBL" id="JAUCGM010000826">
    <property type="protein sequence ID" value="MDM8563713.1"/>
    <property type="molecule type" value="Genomic_DNA"/>
</dbReference>
<organism evidence="3 4">
    <name type="scientific">Candidatus Marithioploca araucensis</name>
    <dbReference type="NCBI Taxonomy" id="70273"/>
    <lineage>
        <taxon>Bacteria</taxon>
        <taxon>Pseudomonadati</taxon>
        <taxon>Pseudomonadota</taxon>
        <taxon>Gammaproteobacteria</taxon>
        <taxon>Thiotrichales</taxon>
        <taxon>Thiotrichaceae</taxon>
        <taxon>Candidatus Marithioploca</taxon>
    </lineage>
</organism>
<dbReference type="Pfam" id="PF10605">
    <property type="entry name" value="3HBOH"/>
    <property type="match status" value="1"/>
</dbReference>
<evidence type="ECO:0000313" key="4">
    <source>
        <dbReference type="Proteomes" id="UP001171945"/>
    </source>
</evidence>
<name>A0ABT7VVV0_9GAMM</name>
<proteinExistence type="predicted"/>
<evidence type="ECO:0000256" key="1">
    <source>
        <dbReference type="ARBA" id="ARBA00022801"/>
    </source>
</evidence>
<dbReference type="InterPro" id="IPR016582">
    <property type="entry name" value="OHBut_olig_hydro_put"/>
</dbReference>
<accession>A0ABT7VVV0</accession>
<dbReference type="GO" id="GO:0016787">
    <property type="term" value="F:hydrolase activity"/>
    <property type="evidence" value="ECO:0007669"/>
    <property type="project" value="UniProtKB-KW"/>
</dbReference>
<gene>
    <name evidence="3" type="ORF">QUF54_10205</name>
</gene>
<dbReference type="Proteomes" id="UP001171945">
    <property type="component" value="Unassembled WGS sequence"/>
</dbReference>
<evidence type="ECO:0000256" key="2">
    <source>
        <dbReference type="SAM" id="MobiDB-lite"/>
    </source>
</evidence>
<keyword evidence="1 3" id="KW-0378">Hydrolase</keyword>
<reference evidence="3" key="1">
    <citation type="submission" date="2023-06" db="EMBL/GenBank/DDBJ databases">
        <title>Uncultivated large filamentous bacteria from sulfidic sediments reveal new species and different genomic features in energy metabolism and defense.</title>
        <authorList>
            <person name="Fonseca A."/>
        </authorList>
    </citation>
    <scope>NUCLEOTIDE SEQUENCE</scope>
    <source>
        <strain evidence="3">HSG4</strain>
    </source>
</reference>
<feature type="region of interest" description="Disordered" evidence="2">
    <location>
        <begin position="20"/>
        <end position="60"/>
    </location>
</feature>
<protein>
    <submittedName>
        <fullName evidence="3">3-hydroxybutyrate oligomer hydrolase family protein</fullName>
    </submittedName>
</protein>
<feature type="compositionally biased region" description="Acidic residues" evidence="2">
    <location>
        <begin position="35"/>
        <end position="60"/>
    </location>
</feature>
<feature type="non-terminal residue" evidence="3">
    <location>
        <position position="1"/>
    </location>
</feature>